<feature type="compositionally biased region" description="Acidic residues" evidence="1">
    <location>
        <begin position="35"/>
        <end position="46"/>
    </location>
</feature>
<name>A0ABP1PSC2_9HEXA</name>
<dbReference type="EMBL" id="CAXLJM020000008">
    <property type="protein sequence ID" value="CAL8075536.1"/>
    <property type="molecule type" value="Genomic_DNA"/>
</dbReference>
<gene>
    <name evidence="3" type="ORF">ODALV1_LOCUS3207</name>
</gene>
<organism evidence="3 4">
    <name type="scientific">Orchesella dallaii</name>
    <dbReference type="NCBI Taxonomy" id="48710"/>
    <lineage>
        <taxon>Eukaryota</taxon>
        <taxon>Metazoa</taxon>
        <taxon>Ecdysozoa</taxon>
        <taxon>Arthropoda</taxon>
        <taxon>Hexapoda</taxon>
        <taxon>Collembola</taxon>
        <taxon>Entomobryomorpha</taxon>
        <taxon>Entomobryoidea</taxon>
        <taxon>Orchesellidae</taxon>
        <taxon>Orchesellinae</taxon>
        <taxon>Orchesella</taxon>
    </lineage>
</organism>
<evidence type="ECO:0000313" key="4">
    <source>
        <dbReference type="Proteomes" id="UP001642540"/>
    </source>
</evidence>
<sequence>MSRPSNDSQQLEIEAIMNSTISTTSQATTISIFDTETDGMPPEEEQTISSLPPTSKKSSRSKRKDQTESELEQFRRVRPEPECWDKVVSTFWGKRCCELMMLVVILLVLVLIGFHIYHCFIVGTCFLSRTKKGRQGPHPRKY</sequence>
<proteinExistence type="predicted"/>
<accession>A0ABP1PSC2</accession>
<evidence type="ECO:0000313" key="3">
    <source>
        <dbReference type="EMBL" id="CAL8075536.1"/>
    </source>
</evidence>
<evidence type="ECO:0000256" key="2">
    <source>
        <dbReference type="SAM" id="Phobius"/>
    </source>
</evidence>
<comment type="caution">
    <text evidence="3">The sequence shown here is derived from an EMBL/GenBank/DDBJ whole genome shotgun (WGS) entry which is preliminary data.</text>
</comment>
<evidence type="ECO:0000256" key="1">
    <source>
        <dbReference type="SAM" id="MobiDB-lite"/>
    </source>
</evidence>
<keyword evidence="2" id="KW-1133">Transmembrane helix</keyword>
<keyword evidence="2" id="KW-0472">Membrane</keyword>
<dbReference type="Proteomes" id="UP001642540">
    <property type="component" value="Unassembled WGS sequence"/>
</dbReference>
<reference evidence="3 4" key="1">
    <citation type="submission" date="2024-08" db="EMBL/GenBank/DDBJ databases">
        <authorList>
            <person name="Cucini C."/>
            <person name="Frati F."/>
        </authorList>
    </citation>
    <scope>NUCLEOTIDE SEQUENCE [LARGE SCALE GENOMIC DNA]</scope>
</reference>
<keyword evidence="4" id="KW-1185">Reference proteome</keyword>
<keyword evidence="2" id="KW-0812">Transmembrane</keyword>
<feature type="compositionally biased region" description="Basic and acidic residues" evidence="1">
    <location>
        <begin position="64"/>
        <end position="74"/>
    </location>
</feature>
<protein>
    <submittedName>
        <fullName evidence="3">Uncharacterized protein</fullName>
    </submittedName>
</protein>
<feature type="region of interest" description="Disordered" evidence="1">
    <location>
        <begin position="32"/>
        <end position="74"/>
    </location>
</feature>
<feature type="transmembrane region" description="Helical" evidence="2">
    <location>
        <begin position="99"/>
        <end position="127"/>
    </location>
</feature>